<dbReference type="GO" id="GO:0046103">
    <property type="term" value="P:inosine biosynthetic process"/>
    <property type="evidence" value="ECO:0007669"/>
    <property type="project" value="TreeGrafter"/>
</dbReference>
<keyword evidence="5" id="KW-0964">Secreted</keyword>
<evidence type="ECO:0000256" key="3">
    <source>
        <dbReference type="ARBA" id="ARBA00006083"/>
    </source>
</evidence>
<evidence type="ECO:0000256" key="9">
    <source>
        <dbReference type="ARBA" id="ARBA00047764"/>
    </source>
</evidence>
<evidence type="ECO:0000256" key="2">
    <source>
        <dbReference type="ARBA" id="ARBA00004613"/>
    </source>
</evidence>
<dbReference type="InterPro" id="IPR032466">
    <property type="entry name" value="Metal_Hydrolase"/>
</dbReference>
<dbReference type="FunFam" id="3.20.20.140:FF:000017">
    <property type="entry name" value="Adenosine deaminase 2"/>
    <property type="match status" value="1"/>
</dbReference>
<gene>
    <name evidence="11" type="ORF">GJ744_006451</name>
</gene>
<evidence type="ECO:0000256" key="6">
    <source>
        <dbReference type="ARBA" id="ARBA00022723"/>
    </source>
</evidence>
<keyword evidence="7" id="KW-0732">Signal</keyword>
<keyword evidence="8" id="KW-0378">Hydrolase</keyword>
<name>A0A8H7E953_9EURO</name>
<dbReference type="GO" id="GO:0004000">
    <property type="term" value="F:adenosine deaminase activity"/>
    <property type="evidence" value="ECO:0007669"/>
    <property type="project" value="TreeGrafter"/>
</dbReference>
<protein>
    <recommendedName>
        <fullName evidence="4">adenosine deaminase</fullName>
        <ecNumber evidence="4">3.5.4.4</ecNumber>
    </recommendedName>
</protein>
<proteinExistence type="inferred from homology"/>
<keyword evidence="12" id="KW-1185">Reference proteome</keyword>
<comment type="caution">
    <text evidence="11">The sequence shown here is derived from an EMBL/GenBank/DDBJ whole genome shotgun (WGS) entry which is preliminary data.</text>
</comment>
<dbReference type="Proteomes" id="UP000606974">
    <property type="component" value="Unassembled WGS sequence"/>
</dbReference>
<evidence type="ECO:0000256" key="5">
    <source>
        <dbReference type="ARBA" id="ARBA00022525"/>
    </source>
</evidence>
<dbReference type="Gene3D" id="3.20.20.140">
    <property type="entry name" value="Metal-dependent hydrolases"/>
    <property type="match status" value="1"/>
</dbReference>
<dbReference type="AlphaFoldDB" id="A0A8H7E953"/>
<evidence type="ECO:0000313" key="12">
    <source>
        <dbReference type="Proteomes" id="UP000606974"/>
    </source>
</evidence>
<dbReference type="InterPro" id="IPR006330">
    <property type="entry name" value="Ado/ade_deaminase"/>
</dbReference>
<dbReference type="EC" id="3.5.4.4" evidence="4"/>
<comment type="subcellular location">
    <subcellularLocation>
        <location evidence="2">Secreted</location>
    </subcellularLocation>
</comment>
<dbReference type="SUPFAM" id="SSF51556">
    <property type="entry name" value="Metallo-dependent hydrolases"/>
    <property type="match status" value="1"/>
</dbReference>
<comment type="similarity">
    <text evidence="3">Belongs to the metallo-dependent hydrolases superfamily. Adenosine and AMP deaminases family. ADGF subfamily.</text>
</comment>
<comment type="catalytic activity">
    <reaction evidence="9">
        <text>adenosine + H2O + H(+) = inosine + NH4(+)</text>
        <dbReference type="Rhea" id="RHEA:24408"/>
        <dbReference type="ChEBI" id="CHEBI:15377"/>
        <dbReference type="ChEBI" id="CHEBI:15378"/>
        <dbReference type="ChEBI" id="CHEBI:16335"/>
        <dbReference type="ChEBI" id="CHEBI:17596"/>
        <dbReference type="ChEBI" id="CHEBI:28938"/>
        <dbReference type="EC" id="3.5.4.4"/>
    </reaction>
</comment>
<dbReference type="GO" id="GO:0006154">
    <property type="term" value="P:adenosine catabolic process"/>
    <property type="evidence" value="ECO:0007669"/>
    <property type="project" value="TreeGrafter"/>
</dbReference>
<dbReference type="PANTHER" id="PTHR11409">
    <property type="entry name" value="ADENOSINE DEAMINASE"/>
    <property type="match status" value="1"/>
</dbReference>
<dbReference type="OrthoDB" id="7202371at2759"/>
<comment type="cofactor">
    <cofactor evidence="1">
        <name>Zn(2+)</name>
        <dbReference type="ChEBI" id="CHEBI:29105"/>
    </cofactor>
</comment>
<sequence>MGVLLLAPIIELETQAATSILLSSYDICGGVRIPLWPVNGHDKYTTFSTGKSTNGTLTFLKTSLIDPVVCFKLRIKNAAGKQYHLDMAESEDLSDVSIDSDLEWELEQGIPQVEDPFIQKYIKGREALIEQEKKKRHDALFKSTFTPISARAAKTLSRIREKELATTWNPSYDDSISAASSKNGGNFFPGMMFTLARDRMEKESTVWRIIERMPKGALLHAHMDAMFDIDWLVEQVLNEEGLCILAPEALKDDDTRQDGMIQIRYADHPTGSTDGNGNGSIWSTHYISMTPVPITLAAETFPNDGIEGFKRWLIGRCVISQDESFYHHHGLDAIWQKFQRCFLTIGWMLFYEPIFRRGMQRMLGQLADDGISYVDFRVAFKFEFRPKGQEYGEPGSYMEFFRAFDEEIERFRTTEKGNRFHGARIIWTVIRSTNNRDMVPNMAECIRIKKAMPHIIAGFDYVGQEDKGRTLADLVPITFWFRKQCVEAGVEIPFFFHAGECLGDGDSTDQNLYDAILLGTRRIGHGYSLYKHPLLIDMVKEKKILIESCPISNEILRLSSSILTHSLPALLSRGVSISLNNDDPAILGHGKNGLSHDYWQTYMAFESLGLEGLATMAENSIRWSAIEDQTQGEWLKEISEGYLGHGAKAQRLKEWRSGFEKFCQWIIMEFPLEDDEYEDDEGR</sequence>
<evidence type="ECO:0000256" key="1">
    <source>
        <dbReference type="ARBA" id="ARBA00001947"/>
    </source>
</evidence>
<evidence type="ECO:0000259" key="10">
    <source>
        <dbReference type="Pfam" id="PF00962"/>
    </source>
</evidence>
<dbReference type="InterPro" id="IPR001365">
    <property type="entry name" value="A_deaminase_dom"/>
</dbReference>
<dbReference type="GO" id="GO:0046872">
    <property type="term" value="F:metal ion binding"/>
    <property type="evidence" value="ECO:0007669"/>
    <property type="project" value="UniProtKB-KW"/>
</dbReference>
<dbReference type="GO" id="GO:0005576">
    <property type="term" value="C:extracellular region"/>
    <property type="evidence" value="ECO:0007669"/>
    <property type="project" value="UniProtKB-SubCell"/>
</dbReference>
<evidence type="ECO:0000256" key="4">
    <source>
        <dbReference type="ARBA" id="ARBA00012784"/>
    </source>
</evidence>
<organism evidence="11 12">
    <name type="scientific">Endocarpon pusillum</name>
    <dbReference type="NCBI Taxonomy" id="364733"/>
    <lineage>
        <taxon>Eukaryota</taxon>
        <taxon>Fungi</taxon>
        <taxon>Dikarya</taxon>
        <taxon>Ascomycota</taxon>
        <taxon>Pezizomycotina</taxon>
        <taxon>Eurotiomycetes</taxon>
        <taxon>Chaetothyriomycetidae</taxon>
        <taxon>Verrucariales</taxon>
        <taxon>Verrucariaceae</taxon>
        <taxon>Endocarpon</taxon>
    </lineage>
</organism>
<dbReference type="EMBL" id="JAACFV010000003">
    <property type="protein sequence ID" value="KAF7513837.1"/>
    <property type="molecule type" value="Genomic_DNA"/>
</dbReference>
<feature type="domain" description="Adenosine deaminase" evidence="10">
    <location>
        <begin position="415"/>
        <end position="639"/>
    </location>
</feature>
<keyword evidence="6" id="KW-0479">Metal-binding</keyword>
<reference evidence="11" key="1">
    <citation type="submission" date="2020-02" db="EMBL/GenBank/DDBJ databases">
        <authorList>
            <person name="Palmer J.M."/>
        </authorList>
    </citation>
    <scope>NUCLEOTIDE SEQUENCE</scope>
    <source>
        <strain evidence="11">EPUS1.4</strain>
        <tissue evidence="11">Thallus</tissue>
    </source>
</reference>
<evidence type="ECO:0000313" key="11">
    <source>
        <dbReference type="EMBL" id="KAF7513837.1"/>
    </source>
</evidence>
<evidence type="ECO:0000256" key="7">
    <source>
        <dbReference type="ARBA" id="ARBA00022729"/>
    </source>
</evidence>
<accession>A0A8H7E953</accession>
<evidence type="ECO:0000256" key="8">
    <source>
        <dbReference type="ARBA" id="ARBA00022801"/>
    </source>
</evidence>
<dbReference type="Pfam" id="PF00962">
    <property type="entry name" value="A_deaminase"/>
    <property type="match status" value="1"/>
</dbReference>
<dbReference type="PANTHER" id="PTHR11409:SF39">
    <property type="entry name" value="ADENOSINE DEAMINASE 2"/>
    <property type="match status" value="1"/>
</dbReference>